<organism evidence="7 8">
    <name type="scientific">Segetibacter aerophilus</name>
    <dbReference type="NCBI Taxonomy" id="670293"/>
    <lineage>
        <taxon>Bacteria</taxon>
        <taxon>Pseudomonadati</taxon>
        <taxon>Bacteroidota</taxon>
        <taxon>Chitinophagia</taxon>
        <taxon>Chitinophagales</taxon>
        <taxon>Chitinophagaceae</taxon>
        <taxon>Segetibacter</taxon>
    </lineage>
</organism>
<keyword evidence="5" id="KW-0472">Membrane</keyword>
<dbReference type="Pfam" id="PF00034">
    <property type="entry name" value="Cytochrom_C"/>
    <property type="match status" value="1"/>
</dbReference>
<keyword evidence="1 4" id="KW-0349">Heme</keyword>
<dbReference type="GO" id="GO:0020037">
    <property type="term" value="F:heme binding"/>
    <property type="evidence" value="ECO:0007669"/>
    <property type="project" value="InterPro"/>
</dbReference>
<dbReference type="SUPFAM" id="SSF46626">
    <property type="entry name" value="Cytochrome c"/>
    <property type="match status" value="2"/>
</dbReference>
<evidence type="ECO:0000313" key="8">
    <source>
        <dbReference type="Proteomes" id="UP000321513"/>
    </source>
</evidence>
<dbReference type="PANTHER" id="PTHR35008">
    <property type="entry name" value="BLL4482 PROTEIN-RELATED"/>
    <property type="match status" value="1"/>
</dbReference>
<feature type="domain" description="Cytochrome c" evidence="6">
    <location>
        <begin position="219"/>
        <end position="326"/>
    </location>
</feature>
<reference evidence="7 8" key="1">
    <citation type="submission" date="2019-07" db="EMBL/GenBank/DDBJ databases">
        <title>Whole genome shotgun sequence of Segetibacter aerophilus NBRC 106135.</title>
        <authorList>
            <person name="Hosoyama A."/>
            <person name="Uohara A."/>
            <person name="Ohji S."/>
            <person name="Ichikawa N."/>
        </authorList>
    </citation>
    <scope>NUCLEOTIDE SEQUENCE [LARGE SCALE GENOMIC DNA]</scope>
    <source>
        <strain evidence="7 8">NBRC 106135</strain>
    </source>
</reference>
<proteinExistence type="predicted"/>
<dbReference type="GO" id="GO:0046872">
    <property type="term" value="F:metal ion binding"/>
    <property type="evidence" value="ECO:0007669"/>
    <property type="project" value="UniProtKB-KW"/>
</dbReference>
<feature type="domain" description="Cytochrome c" evidence="6">
    <location>
        <begin position="69"/>
        <end position="179"/>
    </location>
</feature>
<name>A0A512B7V9_9BACT</name>
<accession>A0A512B7V9</accession>
<dbReference type="AlphaFoldDB" id="A0A512B7V9"/>
<dbReference type="InterPro" id="IPR009056">
    <property type="entry name" value="Cyt_c-like_dom"/>
</dbReference>
<evidence type="ECO:0000313" key="7">
    <source>
        <dbReference type="EMBL" id="GEO08041.1"/>
    </source>
</evidence>
<keyword evidence="8" id="KW-1185">Reference proteome</keyword>
<comment type="caution">
    <text evidence="7">The sequence shown here is derived from an EMBL/GenBank/DDBJ whole genome shotgun (WGS) entry which is preliminary data.</text>
</comment>
<evidence type="ECO:0000256" key="3">
    <source>
        <dbReference type="ARBA" id="ARBA00023004"/>
    </source>
</evidence>
<evidence type="ECO:0000256" key="5">
    <source>
        <dbReference type="SAM" id="Phobius"/>
    </source>
</evidence>
<keyword evidence="5" id="KW-0812">Transmembrane</keyword>
<gene>
    <name evidence="7" type="ORF">SAE01_05370</name>
</gene>
<keyword evidence="3 4" id="KW-0408">Iron</keyword>
<dbReference type="Gene3D" id="1.10.760.10">
    <property type="entry name" value="Cytochrome c-like domain"/>
    <property type="match status" value="2"/>
</dbReference>
<dbReference type="PANTHER" id="PTHR35008:SF8">
    <property type="entry name" value="ALCOHOL DEHYDROGENASE CYTOCHROME C SUBUNIT"/>
    <property type="match status" value="1"/>
</dbReference>
<evidence type="ECO:0000256" key="2">
    <source>
        <dbReference type="ARBA" id="ARBA00022723"/>
    </source>
</evidence>
<evidence type="ECO:0000259" key="6">
    <source>
        <dbReference type="PROSITE" id="PS51007"/>
    </source>
</evidence>
<dbReference type="InterPro" id="IPR051459">
    <property type="entry name" value="Cytochrome_c-type_DH"/>
</dbReference>
<dbReference type="PROSITE" id="PS51007">
    <property type="entry name" value="CYTC"/>
    <property type="match status" value="2"/>
</dbReference>
<dbReference type="GO" id="GO:0009055">
    <property type="term" value="F:electron transfer activity"/>
    <property type="evidence" value="ECO:0007669"/>
    <property type="project" value="InterPro"/>
</dbReference>
<dbReference type="InterPro" id="IPR036909">
    <property type="entry name" value="Cyt_c-like_dom_sf"/>
</dbReference>
<feature type="transmembrane region" description="Helical" evidence="5">
    <location>
        <begin position="28"/>
        <end position="48"/>
    </location>
</feature>
<dbReference type="Proteomes" id="UP000321513">
    <property type="component" value="Unassembled WGS sequence"/>
</dbReference>
<evidence type="ECO:0000256" key="4">
    <source>
        <dbReference type="PROSITE-ProRule" id="PRU00433"/>
    </source>
</evidence>
<dbReference type="EMBL" id="BJYT01000001">
    <property type="protein sequence ID" value="GEO08041.1"/>
    <property type="molecule type" value="Genomic_DNA"/>
</dbReference>
<keyword evidence="5" id="KW-1133">Transmembrane helix</keyword>
<protein>
    <recommendedName>
        <fullName evidence="6">Cytochrome c domain-containing protein</fullName>
    </recommendedName>
</protein>
<evidence type="ECO:0000256" key="1">
    <source>
        <dbReference type="ARBA" id="ARBA00022617"/>
    </source>
</evidence>
<keyword evidence="2 4" id="KW-0479">Metal-binding</keyword>
<sequence>MFLDRNSFVVIKISETGIYKKGITMKKILKWTVLIILTIVGGIAIVTATSQHKKFTAPYPAIKATIDMAVIARGKHLVFDIAHCADCHSKANVDSLMQLGQDVPLSGGKLFALPLGNIYTKNITPDKETGIGKFTDAEIARILRYGVHRDGTAVFDFMPFHNISDEDMTAIISFLRTQKPVRNEVPKHELNAIGKVVNAFMVKPVGPSEDVPQKVTADTTAAYGRYLVHNLANCGGCHTKRDIKGKPIGEPFAGGSPIKKDGYPALTPPNLTPHPSSRIYGWTQDMFIKRFRMGEVTPHSEMPWNTFKRMKDDELKAIYKYLKTVKPAKTTAVEKTEA</sequence>